<evidence type="ECO:0000313" key="5">
    <source>
        <dbReference type="Proteomes" id="UP000235828"/>
    </source>
</evidence>
<dbReference type="PROSITE" id="PS50894">
    <property type="entry name" value="HPT"/>
    <property type="match status" value="1"/>
</dbReference>
<dbReference type="InterPro" id="IPR008207">
    <property type="entry name" value="Sig_transdc_His_kin_Hpt_dom"/>
</dbReference>
<dbReference type="GO" id="GO:0000160">
    <property type="term" value="P:phosphorelay signal transduction system"/>
    <property type="evidence" value="ECO:0007669"/>
    <property type="project" value="UniProtKB-KW"/>
</dbReference>
<gene>
    <name evidence="4" type="ORF">VTAP4600_A0525</name>
</gene>
<dbReference type="RefSeq" id="WP_102521345.1">
    <property type="nucleotide sequence ID" value="NZ_LT960611.1"/>
</dbReference>
<protein>
    <recommendedName>
        <fullName evidence="3">HPt domain-containing protein</fullName>
    </recommendedName>
</protein>
<keyword evidence="5" id="KW-1185">Reference proteome</keyword>
<dbReference type="InterPro" id="IPR036641">
    <property type="entry name" value="HPT_dom_sf"/>
</dbReference>
<dbReference type="OrthoDB" id="6386737at2"/>
<feature type="domain" description="HPt" evidence="3">
    <location>
        <begin position="37"/>
        <end position="131"/>
    </location>
</feature>
<evidence type="ECO:0000256" key="1">
    <source>
        <dbReference type="ARBA" id="ARBA00023012"/>
    </source>
</evidence>
<reference evidence="4 5" key="1">
    <citation type="submission" date="2017-10" db="EMBL/GenBank/DDBJ databases">
        <authorList>
            <person name="Banno H."/>
            <person name="Chua N.-H."/>
        </authorList>
    </citation>
    <scope>NUCLEOTIDE SEQUENCE [LARGE SCALE GENOMIC DNA]</scope>
    <source>
        <strain evidence="4">Vibrio tapetis CECT4600</strain>
    </source>
</reference>
<evidence type="ECO:0000256" key="2">
    <source>
        <dbReference type="PROSITE-ProRule" id="PRU00110"/>
    </source>
</evidence>
<accession>A0A2N8Z9A9</accession>
<sequence length="233" mass="26561">MTNHLTNAINRNDELASPLESVSGLNTSDAMARFGNNSNIYHDLLSQWIESERDFNVRITSAMLQHDYQSVAMYLHTLKGTSANLGAMSISDKARELEFLLKANPRGERITEKLGQLSSDLSFFFEQLNGIIQTEEQKINGSSQKSTSGISHWAEGHFGAQTDDPTQVRRVLNELLHFLDNYDTCAIEYVERHYTELDYALGGEQFEFCYKRIHQCDFEAAGKTLRQLWPELE</sequence>
<organism evidence="4 5">
    <name type="scientific">Vibrio tapetis subsp. tapetis</name>
    <dbReference type="NCBI Taxonomy" id="1671868"/>
    <lineage>
        <taxon>Bacteria</taxon>
        <taxon>Pseudomonadati</taxon>
        <taxon>Pseudomonadota</taxon>
        <taxon>Gammaproteobacteria</taxon>
        <taxon>Vibrionales</taxon>
        <taxon>Vibrionaceae</taxon>
        <taxon>Vibrio</taxon>
    </lineage>
</organism>
<dbReference type="EMBL" id="LT960611">
    <property type="protein sequence ID" value="SON48504.1"/>
    <property type="molecule type" value="Genomic_DNA"/>
</dbReference>
<dbReference type="KEGG" id="vta:A0525"/>
<dbReference type="Pfam" id="PF01627">
    <property type="entry name" value="Hpt"/>
    <property type="match status" value="1"/>
</dbReference>
<name>A0A2N8Z9A9_9VIBR</name>
<dbReference type="SUPFAM" id="SSF47226">
    <property type="entry name" value="Histidine-containing phosphotransfer domain, HPT domain"/>
    <property type="match status" value="1"/>
</dbReference>
<keyword evidence="1" id="KW-0902">Two-component regulatory system</keyword>
<proteinExistence type="predicted"/>
<dbReference type="CDD" id="cd00088">
    <property type="entry name" value="HPT"/>
    <property type="match status" value="1"/>
</dbReference>
<feature type="modified residue" description="Phosphohistidine" evidence="2">
    <location>
        <position position="76"/>
    </location>
</feature>
<dbReference type="Gene3D" id="1.20.120.160">
    <property type="entry name" value="HPT domain"/>
    <property type="match status" value="1"/>
</dbReference>
<dbReference type="AlphaFoldDB" id="A0A2N8Z9A9"/>
<evidence type="ECO:0000259" key="3">
    <source>
        <dbReference type="PROSITE" id="PS50894"/>
    </source>
</evidence>
<keyword evidence="2" id="KW-0597">Phosphoprotein</keyword>
<dbReference type="GO" id="GO:0004672">
    <property type="term" value="F:protein kinase activity"/>
    <property type="evidence" value="ECO:0007669"/>
    <property type="project" value="UniProtKB-ARBA"/>
</dbReference>
<evidence type="ECO:0000313" key="4">
    <source>
        <dbReference type="EMBL" id="SON48504.1"/>
    </source>
</evidence>
<dbReference type="Proteomes" id="UP000235828">
    <property type="component" value="Chromosome A"/>
</dbReference>